<dbReference type="EMBL" id="GBXM01008083">
    <property type="protein sequence ID" value="JAI00495.1"/>
    <property type="molecule type" value="Transcribed_RNA"/>
</dbReference>
<organism evidence="1">
    <name type="scientific">Anguilla anguilla</name>
    <name type="common">European freshwater eel</name>
    <name type="synonym">Muraena anguilla</name>
    <dbReference type="NCBI Taxonomy" id="7936"/>
    <lineage>
        <taxon>Eukaryota</taxon>
        <taxon>Metazoa</taxon>
        <taxon>Chordata</taxon>
        <taxon>Craniata</taxon>
        <taxon>Vertebrata</taxon>
        <taxon>Euteleostomi</taxon>
        <taxon>Actinopterygii</taxon>
        <taxon>Neopterygii</taxon>
        <taxon>Teleostei</taxon>
        <taxon>Anguilliformes</taxon>
        <taxon>Anguillidae</taxon>
        <taxon>Anguilla</taxon>
    </lineage>
</organism>
<evidence type="ECO:0000313" key="1">
    <source>
        <dbReference type="EMBL" id="JAI00495.1"/>
    </source>
</evidence>
<name>A0A0E9XCX3_ANGAN</name>
<protein>
    <submittedName>
        <fullName evidence="1">Uncharacterized protein</fullName>
    </submittedName>
</protein>
<proteinExistence type="predicted"/>
<reference evidence="1" key="2">
    <citation type="journal article" date="2015" name="Fish Shellfish Immunol.">
        <title>Early steps in the European eel (Anguilla anguilla)-Vibrio vulnificus interaction in the gills: Role of the RtxA13 toxin.</title>
        <authorList>
            <person name="Callol A."/>
            <person name="Pajuelo D."/>
            <person name="Ebbesson L."/>
            <person name="Teles M."/>
            <person name="MacKenzie S."/>
            <person name="Amaro C."/>
        </authorList>
    </citation>
    <scope>NUCLEOTIDE SEQUENCE</scope>
</reference>
<reference evidence="1" key="1">
    <citation type="submission" date="2014-11" db="EMBL/GenBank/DDBJ databases">
        <authorList>
            <person name="Amaro Gonzalez C."/>
        </authorList>
    </citation>
    <scope>NUCLEOTIDE SEQUENCE</scope>
</reference>
<accession>A0A0E9XCX3</accession>
<sequence>MNITFCTVTKLSTNGGTSNCPSTLLA</sequence>
<dbReference type="AlphaFoldDB" id="A0A0E9XCX3"/>